<keyword evidence="1" id="KW-0812">Transmembrane</keyword>
<dbReference type="OrthoDB" id="7869534at2"/>
<evidence type="ECO:0000313" key="3">
    <source>
        <dbReference type="Proteomes" id="UP000182944"/>
    </source>
</evidence>
<keyword evidence="3" id="KW-1185">Reference proteome</keyword>
<dbReference type="InterPro" id="IPR010916">
    <property type="entry name" value="TonB_box_CS"/>
</dbReference>
<evidence type="ECO:0000313" key="2">
    <source>
        <dbReference type="EMBL" id="SDW39084.1"/>
    </source>
</evidence>
<feature type="transmembrane region" description="Helical" evidence="1">
    <location>
        <begin position="20"/>
        <end position="40"/>
    </location>
</feature>
<dbReference type="Proteomes" id="UP000182944">
    <property type="component" value="Unassembled WGS sequence"/>
</dbReference>
<proteinExistence type="predicted"/>
<gene>
    <name evidence="2" type="ORF">SAMN05444276_101849</name>
</gene>
<dbReference type="PROSITE" id="PS00430">
    <property type="entry name" value="TONB_DEPENDENT_REC_1"/>
    <property type="match status" value="1"/>
</dbReference>
<dbReference type="RefSeq" id="WP_036734646.1">
    <property type="nucleotide sequence ID" value="NZ_FNNA01000001.1"/>
</dbReference>
<dbReference type="AlphaFoldDB" id="A0A1H2T766"/>
<dbReference type="EMBL" id="FNNA01000001">
    <property type="protein sequence ID" value="SDW39084.1"/>
    <property type="molecule type" value="Genomic_DNA"/>
</dbReference>
<keyword evidence="1" id="KW-1133">Transmembrane helix</keyword>
<accession>A0A1H2T766</accession>
<evidence type="ECO:0000256" key="1">
    <source>
        <dbReference type="SAM" id="Phobius"/>
    </source>
</evidence>
<keyword evidence="1" id="KW-0472">Membrane</keyword>
<protein>
    <submittedName>
        <fullName evidence="2">Uncharacterized protein</fullName>
    </submittedName>
</protein>
<organism evidence="2 3">
    <name type="scientific">Paracoccus sanguinis</name>
    <dbReference type="NCBI Taxonomy" id="1545044"/>
    <lineage>
        <taxon>Bacteria</taxon>
        <taxon>Pseudomonadati</taxon>
        <taxon>Pseudomonadota</taxon>
        <taxon>Alphaproteobacteria</taxon>
        <taxon>Rhodobacterales</taxon>
        <taxon>Paracoccaceae</taxon>
        <taxon>Paracoccus</taxon>
    </lineage>
</organism>
<sequence length="368" mass="37831">MSQSPPPEASVPRNPLRAEALGLIVGLGLAALAAMGIANWRVPPVALAVPEIILGDIAAKADSLIVSANAGAYTDTLAWTNAEIDRAFEVVEEAIAPFADRHYSMTGQWVELAAAFSTKRARALLAPLTDPVDSSIRLMAHRLPEHFSEAFRTRLEALAQAEGLDLAVDLSGELSQTVAADRSARLRVSVPVGSALGVAAGTMLARSVTQQVGRSLAARLTSGLAVRFGLGQTGAFGTGASIGAAACGFTGLGAVPCGVAGGILTYLAADKISVELAEWWGRDAFEADLRASLPRTRNALKADLAAQTHAMMAELDRRRPCMVSMTTAEWDAGATPACPVTTDAPANGLAAAAGQAAAPVQGTASASR</sequence>
<reference evidence="3" key="1">
    <citation type="submission" date="2016-10" db="EMBL/GenBank/DDBJ databases">
        <authorList>
            <person name="Varghese N."/>
            <person name="Submissions S."/>
        </authorList>
    </citation>
    <scope>NUCLEOTIDE SEQUENCE [LARGE SCALE GENOMIC DNA]</scope>
    <source>
        <strain evidence="3">DSM 29303</strain>
    </source>
</reference>
<name>A0A1H2T766_9RHOB</name>